<feature type="transmembrane region" description="Helical" evidence="9">
    <location>
        <begin position="140"/>
        <end position="159"/>
    </location>
</feature>
<dbReference type="PANTHER" id="PTHR30462:SF3">
    <property type="entry name" value="INTERMEMBRANE TRANSPORT PROTEIN PQIA"/>
    <property type="match status" value="1"/>
</dbReference>
<evidence type="ECO:0000256" key="8">
    <source>
        <dbReference type="SAM" id="MobiDB-lite"/>
    </source>
</evidence>
<keyword evidence="5 9" id="KW-0812">Transmembrane</keyword>
<dbReference type="OrthoDB" id="9800207at2"/>
<dbReference type="Proteomes" id="UP000290849">
    <property type="component" value="Unassembled WGS sequence"/>
</dbReference>
<feature type="transmembrane region" description="Helical" evidence="9">
    <location>
        <begin position="353"/>
        <end position="373"/>
    </location>
</feature>
<keyword evidence="6 9" id="KW-1133">Transmembrane helix</keyword>
<feature type="transmembrane region" description="Helical" evidence="9">
    <location>
        <begin position="304"/>
        <end position="332"/>
    </location>
</feature>
<comment type="caution">
    <text evidence="10">The sequence shown here is derived from an EMBL/GenBank/DDBJ whole genome shotgun (WGS) entry which is preliminary data.</text>
</comment>
<dbReference type="EMBL" id="PYAL01000002">
    <property type="protein sequence ID" value="RXN91065.1"/>
    <property type="molecule type" value="Genomic_DNA"/>
</dbReference>
<dbReference type="InterPro" id="IPR007498">
    <property type="entry name" value="PqiA-like"/>
</dbReference>
<keyword evidence="4" id="KW-0997">Cell inner membrane</keyword>
<evidence type="ECO:0000313" key="11">
    <source>
        <dbReference type="Proteomes" id="UP000290849"/>
    </source>
</evidence>
<feature type="transmembrane region" description="Helical" evidence="9">
    <location>
        <begin position="45"/>
        <end position="65"/>
    </location>
</feature>
<sequence>MAGPRPLVACENCASIYRRHELGPGEVATCGRCGTTLWRYSGLTLGAWLALAVTASIVFMIANAYPVAIMQVQGMEQRASLLDALTVTWQQTHWAVALMTGAAGFALPMTQLVLLMWVLYPLSRGRMPPAFRFCMRLLGLLRPWCMVPVFMLGVLVAVVKLSGMASVEPGFGLGGFAILTILLTMLGRLSPHTLWRYAEDIGVVQAYVPEERPDEILTGCHVCGQVQSVPMAAPEDIHHCHRCNAVLHLRKPDHLARTWALLIAAAFFYIPANVLPVMSITSLLGDSAHTILGGVIELWQMGSWDLATIVFVASIMVPLTKLLSLAALALFIQFGNTSNLRQRTRLYSMVEFIGQWSMLDVFVVILLAALANFHGLMEISAAPGAAAFGMVVILTMLAAMSFDPRRGWDMEAAGTQVATSAPASTAEHVPPGVGGGG</sequence>
<feature type="transmembrane region" description="Helical" evidence="9">
    <location>
        <begin position="379"/>
        <end position="400"/>
    </location>
</feature>
<dbReference type="RefSeq" id="WP_129149622.1">
    <property type="nucleotide sequence ID" value="NZ_JBHSDO010000013.1"/>
</dbReference>
<evidence type="ECO:0000256" key="1">
    <source>
        <dbReference type="ARBA" id="ARBA00004429"/>
    </source>
</evidence>
<keyword evidence="3" id="KW-1003">Cell membrane</keyword>
<dbReference type="InterPro" id="IPR051800">
    <property type="entry name" value="PqiA-PqiB_transport"/>
</dbReference>
<evidence type="ECO:0000256" key="9">
    <source>
        <dbReference type="SAM" id="Phobius"/>
    </source>
</evidence>
<dbReference type="NCBIfam" id="TIGR00155">
    <property type="entry name" value="pqiA_fam"/>
    <property type="match status" value="1"/>
</dbReference>
<evidence type="ECO:0000256" key="4">
    <source>
        <dbReference type="ARBA" id="ARBA00022519"/>
    </source>
</evidence>
<comment type="similarity">
    <text evidence="2">Belongs to the PqiA family.</text>
</comment>
<evidence type="ECO:0000256" key="2">
    <source>
        <dbReference type="ARBA" id="ARBA00007555"/>
    </source>
</evidence>
<evidence type="ECO:0000256" key="6">
    <source>
        <dbReference type="ARBA" id="ARBA00022989"/>
    </source>
</evidence>
<feature type="transmembrane region" description="Helical" evidence="9">
    <location>
        <begin position="94"/>
        <end position="120"/>
    </location>
</feature>
<evidence type="ECO:0000313" key="10">
    <source>
        <dbReference type="EMBL" id="RXN91065.1"/>
    </source>
</evidence>
<dbReference type="AlphaFoldDB" id="A0A4Q1HMP2"/>
<dbReference type="GO" id="GO:0005886">
    <property type="term" value="C:plasma membrane"/>
    <property type="evidence" value="ECO:0007669"/>
    <property type="project" value="UniProtKB-SubCell"/>
</dbReference>
<evidence type="ECO:0000256" key="5">
    <source>
        <dbReference type="ARBA" id="ARBA00022692"/>
    </source>
</evidence>
<comment type="subcellular location">
    <subcellularLocation>
        <location evidence="1">Cell inner membrane</location>
        <topology evidence="1">Multi-pass membrane protein</topology>
    </subcellularLocation>
</comment>
<proteinExistence type="inferred from homology"/>
<accession>A0A4Q1HMP2</accession>
<organism evidence="10 11">
    <name type="scientific">Achromobacter aloeverae</name>
    <dbReference type="NCBI Taxonomy" id="1750518"/>
    <lineage>
        <taxon>Bacteria</taxon>
        <taxon>Pseudomonadati</taxon>
        <taxon>Pseudomonadota</taxon>
        <taxon>Betaproteobacteria</taxon>
        <taxon>Burkholderiales</taxon>
        <taxon>Alcaligenaceae</taxon>
        <taxon>Achromobacter</taxon>
    </lineage>
</organism>
<dbReference type="InterPro" id="IPR005219">
    <property type="entry name" value="PqiA-like_proteobact"/>
</dbReference>
<protein>
    <submittedName>
        <fullName evidence="10">Paraquat-inducible membrane protein A</fullName>
    </submittedName>
</protein>
<gene>
    <name evidence="10" type="ORF">C7R54_07675</name>
</gene>
<feature type="region of interest" description="Disordered" evidence="8">
    <location>
        <begin position="418"/>
        <end position="437"/>
    </location>
</feature>
<dbReference type="Pfam" id="PF04403">
    <property type="entry name" value="PqiA"/>
    <property type="match status" value="2"/>
</dbReference>
<evidence type="ECO:0000256" key="3">
    <source>
        <dbReference type="ARBA" id="ARBA00022475"/>
    </source>
</evidence>
<dbReference type="PANTHER" id="PTHR30462">
    <property type="entry name" value="INTERMEMBRANE TRANSPORT PROTEIN PQIB-RELATED"/>
    <property type="match status" value="1"/>
</dbReference>
<feature type="transmembrane region" description="Helical" evidence="9">
    <location>
        <begin position="171"/>
        <end position="189"/>
    </location>
</feature>
<keyword evidence="7 9" id="KW-0472">Membrane</keyword>
<reference evidence="10 11" key="1">
    <citation type="journal article" date="2017" name="Int. J. Syst. Evol. Microbiol.">
        <title>Achromobacter aloeverae sp. nov., isolated from the root of Aloe vera (L.) Burm.f.</title>
        <authorList>
            <person name="Kuncharoen N."/>
            <person name="Muramatsu Y."/>
            <person name="Shibata C."/>
            <person name="Kamakura Y."/>
            <person name="Nakagawa Y."/>
            <person name="Tanasupawat S."/>
        </authorList>
    </citation>
    <scope>NUCLEOTIDE SEQUENCE [LARGE SCALE GENOMIC DNA]</scope>
    <source>
        <strain evidence="10 11">AVA-1</strain>
    </source>
</reference>
<evidence type="ECO:0000256" key="7">
    <source>
        <dbReference type="ARBA" id="ARBA00023136"/>
    </source>
</evidence>
<keyword evidence="11" id="KW-1185">Reference proteome</keyword>
<feature type="transmembrane region" description="Helical" evidence="9">
    <location>
        <begin position="259"/>
        <end position="284"/>
    </location>
</feature>
<name>A0A4Q1HMP2_9BURK</name>